<dbReference type="InterPro" id="IPR047780">
    <property type="entry name" value="TssQ-like"/>
</dbReference>
<dbReference type="SUPFAM" id="SSF48452">
    <property type="entry name" value="TPR-like"/>
    <property type="match status" value="1"/>
</dbReference>
<sequence length="94" mass="10714">MHSARDSYTAGNYTRTIQILHDSNEIQTSSRKTRIEAYKLMAFSYCVIGRITLCRAEFEKVLQLDPHFELSTAEKGHPIWGPAFDAARRHLASS</sequence>
<protein>
    <submittedName>
        <fullName evidence="1">Uncharacterized protein</fullName>
    </submittedName>
</protein>
<organism evidence="1 2">
    <name type="scientific">Trinickia soli</name>
    <dbReference type="NCBI Taxonomy" id="380675"/>
    <lineage>
        <taxon>Bacteria</taxon>
        <taxon>Pseudomonadati</taxon>
        <taxon>Pseudomonadota</taxon>
        <taxon>Betaproteobacteria</taxon>
        <taxon>Burkholderiales</taxon>
        <taxon>Burkholderiaceae</taxon>
        <taxon>Trinickia</taxon>
    </lineage>
</organism>
<dbReference type="AlphaFoldDB" id="A0A2N7VV89"/>
<keyword evidence="2" id="KW-1185">Reference proteome</keyword>
<dbReference type="Proteomes" id="UP000235347">
    <property type="component" value="Unassembled WGS sequence"/>
</dbReference>
<dbReference type="EMBL" id="PNYB01000017">
    <property type="protein sequence ID" value="PMS21064.1"/>
    <property type="molecule type" value="Genomic_DNA"/>
</dbReference>
<accession>A0A2N7VV89</accession>
<proteinExistence type="predicted"/>
<evidence type="ECO:0000313" key="2">
    <source>
        <dbReference type="Proteomes" id="UP000235347"/>
    </source>
</evidence>
<reference evidence="1 2" key="1">
    <citation type="submission" date="2018-01" db="EMBL/GenBank/DDBJ databases">
        <title>Whole genome analyses suggest that Burkholderia sensu lato contains two further novel genera in the rhizoxinica-symbiotica group Mycetohabitans gen. nov., and Trinickia gen. nov.: implications for the evolution of diazotrophy and nodulation in the Burkholderiaceae.</title>
        <authorList>
            <person name="Estrada-de los Santos P."/>
            <person name="Palmer M."/>
            <person name="Chavez-Ramirez B."/>
            <person name="Beukes C."/>
            <person name="Steenkamp E.T."/>
            <person name="Hirsch A.M."/>
            <person name="Manyaka P."/>
            <person name="Maluk M."/>
            <person name="Lafos M."/>
            <person name="Crook M."/>
            <person name="Gross E."/>
            <person name="Simon M.F."/>
            <person name="Bueno dos Reis Junior F."/>
            <person name="Poole P.S."/>
            <person name="Venter S.N."/>
            <person name="James E.K."/>
        </authorList>
    </citation>
    <scope>NUCLEOTIDE SEQUENCE [LARGE SCALE GENOMIC DNA]</scope>
    <source>
        <strain evidence="1 2">GP25-8</strain>
    </source>
</reference>
<evidence type="ECO:0000313" key="1">
    <source>
        <dbReference type="EMBL" id="PMS21064.1"/>
    </source>
</evidence>
<dbReference type="NCBIfam" id="NF038027">
    <property type="entry name" value="TssQ_fam"/>
    <property type="match status" value="1"/>
</dbReference>
<gene>
    <name evidence="1" type="ORF">C0Z19_19065</name>
</gene>
<name>A0A2N7VV89_9BURK</name>
<dbReference type="InterPro" id="IPR011990">
    <property type="entry name" value="TPR-like_helical_dom_sf"/>
</dbReference>
<comment type="caution">
    <text evidence="1">The sequence shown here is derived from an EMBL/GenBank/DDBJ whole genome shotgun (WGS) entry which is preliminary data.</text>
</comment>